<dbReference type="AlphaFoldDB" id="A0AA47M3Y2"/>
<evidence type="ECO:0000313" key="2">
    <source>
        <dbReference type="Proteomes" id="UP001174136"/>
    </source>
</evidence>
<evidence type="ECO:0000313" key="1">
    <source>
        <dbReference type="EMBL" id="KAK0133228.1"/>
    </source>
</evidence>
<protein>
    <submittedName>
        <fullName evidence="1">Uncharacterized protein</fullName>
    </submittedName>
</protein>
<name>A0AA47M3Y2_MERPO</name>
<dbReference type="SUPFAM" id="SSF50630">
    <property type="entry name" value="Acid proteases"/>
    <property type="match status" value="1"/>
</dbReference>
<proteinExistence type="predicted"/>
<sequence>MDVVMGGVKVPCLVDTGSMVSTVRESFFRQHFATWGQEKLQSCHWLQLQAANGLPIPYHGYLELEVELCGRTLPGCGLLVVKDPPADVSLSAPGVLGMNILRRCYSTLFGQHGSALFNLPTVTEAPKSVVQALQRCHQASLTSPLDVIGKVKLRGKKACRIFGGTMQLVPTTCSTQSSGTTVLFEPSDQGLPSGLLASPTLVRVEGASESSSDDEDLMAAVRDTIPPPAGHGQPDLQLANTQTSTIYPGWPIRWLRPGPQPTMVLVKILQEQNENGGGVDCSGMRHHCHSNISFCFTTPSLAYFPIIVYAEEIKVGCALSCLFGPPTSGSLLLPCTSEHRSDVLIAIGATYWGRLLPLTGA</sequence>
<accession>A0AA47M3Y2</accession>
<dbReference type="Proteomes" id="UP001174136">
    <property type="component" value="Unassembled WGS sequence"/>
</dbReference>
<dbReference type="EMBL" id="JAOPHQ010006004">
    <property type="protein sequence ID" value="KAK0133228.1"/>
    <property type="molecule type" value="Genomic_DNA"/>
</dbReference>
<dbReference type="InterPro" id="IPR021109">
    <property type="entry name" value="Peptidase_aspartic_dom_sf"/>
</dbReference>
<keyword evidence="2" id="KW-1185">Reference proteome</keyword>
<reference evidence="1" key="1">
    <citation type="journal article" date="2023" name="Front. Mar. Sci.">
        <title>A new Merluccius polli reference genome to investigate the effects of global change in West African waters.</title>
        <authorList>
            <person name="Mateo J.L."/>
            <person name="Blanco-Fernandez C."/>
            <person name="Garcia-Vazquez E."/>
            <person name="Machado-Schiaffino G."/>
        </authorList>
    </citation>
    <scope>NUCLEOTIDE SEQUENCE</scope>
    <source>
        <strain evidence="1">C29</strain>
        <tissue evidence="1">Fin</tissue>
    </source>
</reference>
<comment type="caution">
    <text evidence="1">The sequence shown here is derived from an EMBL/GenBank/DDBJ whole genome shotgun (WGS) entry which is preliminary data.</text>
</comment>
<dbReference type="Gene3D" id="2.40.70.10">
    <property type="entry name" value="Acid Proteases"/>
    <property type="match status" value="1"/>
</dbReference>
<dbReference type="CDD" id="cd00303">
    <property type="entry name" value="retropepsin_like"/>
    <property type="match status" value="1"/>
</dbReference>
<organism evidence="1 2">
    <name type="scientific">Merluccius polli</name>
    <name type="common">Benguela hake</name>
    <name type="synonym">Merluccius cadenati</name>
    <dbReference type="NCBI Taxonomy" id="89951"/>
    <lineage>
        <taxon>Eukaryota</taxon>
        <taxon>Metazoa</taxon>
        <taxon>Chordata</taxon>
        <taxon>Craniata</taxon>
        <taxon>Vertebrata</taxon>
        <taxon>Euteleostomi</taxon>
        <taxon>Actinopterygii</taxon>
        <taxon>Neopterygii</taxon>
        <taxon>Teleostei</taxon>
        <taxon>Neoteleostei</taxon>
        <taxon>Acanthomorphata</taxon>
        <taxon>Zeiogadaria</taxon>
        <taxon>Gadariae</taxon>
        <taxon>Gadiformes</taxon>
        <taxon>Gadoidei</taxon>
        <taxon>Merlucciidae</taxon>
        <taxon>Merluccius</taxon>
    </lineage>
</organism>
<gene>
    <name evidence="1" type="ORF">N1851_031261</name>
</gene>